<dbReference type="Proteomes" id="UP000092377">
    <property type="component" value="Unassembled WGS sequence"/>
</dbReference>
<keyword evidence="5 8" id="KW-0812">Transmembrane</keyword>
<dbReference type="OrthoDB" id="9800207at2"/>
<comment type="caution">
    <text evidence="9">The sequence shown here is derived from an EMBL/GenBank/DDBJ whole genome shotgun (WGS) entry which is preliminary data.</text>
</comment>
<dbReference type="AlphaFoldDB" id="A0A1B8H532"/>
<organism evidence="9 10">
    <name type="scientific">Morganella psychrotolerans</name>
    <dbReference type="NCBI Taxonomy" id="368603"/>
    <lineage>
        <taxon>Bacteria</taxon>
        <taxon>Pseudomonadati</taxon>
        <taxon>Pseudomonadota</taxon>
        <taxon>Gammaproteobacteria</taxon>
        <taxon>Enterobacterales</taxon>
        <taxon>Morganellaceae</taxon>
        <taxon>Morganella</taxon>
    </lineage>
</organism>
<keyword evidence="3" id="KW-1003">Cell membrane</keyword>
<dbReference type="InterPro" id="IPR051800">
    <property type="entry name" value="PqiA-PqiB_transport"/>
</dbReference>
<dbReference type="Pfam" id="PF04403">
    <property type="entry name" value="PqiA"/>
    <property type="match status" value="2"/>
</dbReference>
<evidence type="ECO:0000313" key="9">
    <source>
        <dbReference type="EMBL" id="OBU04153.1"/>
    </source>
</evidence>
<dbReference type="RefSeq" id="WP_067405074.1">
    <property type="nucleotide sequence ID" value="NZ_LZEY01000056.1"/>
</dbReference>
<dbReference type="PANTHER" id="PTHR30462">
    <property type="entry name" value="INTERMEMBRANE TRANSPORT PROTEIN PQIB-RELATED"/>
    <property type="match status" value="1"/>
</dbReference>
<dbReference type="NCBIfam" id="TIGR00155">
    <property type="entry name" value="pqiA_fam"/>
    <property type="match status" value="1"/>
</dbReference>
<evidence type="ECO:0000256" key="8">
    <source>
        <dbReference type="SAM" id="Phobius"/>
    </source>
</evidence>
<evidence type="ECO:0000256" key="2">
    <source>
        <dbReference type="ARBA" id="ARBA00007555"/>
    </source>
</evidence>
<accession>A0A1B8H532</accession>
<evidence type="ECO:0000256" key="4">
    <source>
        <dbReference type="ARBA" id="ARBA00022519"/>
    </source>
</evidence>
<dbReference type="InterPro" id="IPR005219">
    <property type="entry name" value="PqiA-like_proteobact"/>
</dbReference>
<feature type="transmembrane region" description="Helical" evidence="8">
    <location>
        <begin position="143"/>
        <end position="165"/>
    </location>
</feature>
<dbReference type="NCBIfam" id="NF011683">
    <property type="entry name" value="PRK15103.1"/>
    <property type="match status" value="1"/>
</dbReference>
<feature type="transmembrane region" description="Helical" evidence="8">
    <location>
        <begin position="382"/>
        <end position="401"/>
    </location>
</feature>
<comment type="similarity">
    <text evidence="2">Belongs to the PqiA family.</text>
</comment>
<dbReference type="InterPro" id="IPR007498">
    <property type="entry name" value="PqiA-like"/>
</dbReference>
<protein>
    <submittedName>
        <fullName evidence="9">Paraquat-inducible protein A</fullName>
    </submittedName>
</protein>
<feature type="transmembrane region" description="Helical" evidence="8">
    <location>
        <begin position="351"/>
        <end position="370"/>
    </location>
</feature>
<comment type="subcellular location">
    <subcellularLocation>
        <location evidence="1">Cell inner membrane</location>
        <topology evidence="1">Multi-pass membrane protein</topology>
    </subcellularLocation>
</comment>
<feature type="transmembrane region" description="Helical" evidence="8">
    <location>
        <begin position="254"/>
        <end position="274"/>
    </location>
</feature>
<dbReference type="PANTHER" id="PTHR30462:SF3">
    <property type="entry name" value="INTERMEMBRANE TRANSPORT PROTEIN PQIA"/>
    <property type="match status" value="1"/>
</dbReference>
<name>A0A1B8H532_9GAMM</name>
<evidence type="ECO:0000256" key="7">
    <source>
        <dbReference type="ARBA" id="ARBA00023136"/>
    </source>
</evidence>
<dbReference type="GO" id="GO:0005886">
    <property type="term" value="C:plasma membrane"/>
    <property type="evidence" value="ECO:0007669"/>
    <property type="project" value="UniProtKB-SubCell"/>
</dbReference>
<evidence type="ECO:0000256" key="1">
    <source>
        <dbReference type="ARBA" id="ARBA00004429"/>
    </source>
</evidence>
<keyword evidence="6 8" id="KW-1133">Transmembrane helix</keyword>
<evidence type="ECO:0000313" key="10">
    <source>
        <dbReference type="Proteomes" id="UP000092377"/>
    </source>
</evidence>
<keyword evidence="10" id="KW-1185">Reference proteome</keyword>
<evidence type="ECO:0000256" key="5">
    <source>
        <dbReference type="ARBA" id="ARBA00022692"/>
    </source>
</evidence>
<reference evidence="10" key="1">
    <citation type="submission" date="2016-06" db="EMBL/GenBank/DDBJ databases">
        <authorList>
            <person name="Butler K."/>
        </authorList>
    </citation>
    <scope>NUCLEOTIDE SEQUENCE [LARGE SCALE GENOMIC DNA]</scope>
    <source>
        <strain evidence="10">GCSL-Mp20</strain>
    </source>
</reference>
<sequence length="427" mass="47755">MCAHHSHDSVMVLCPQCDLVVDVPELVPGMKAECPRCHTHLTARWREPRRQPLMYALCGLVMFVLAGMFPFVSMKVAGIESEITIYQIPTVMFGDNYAELALFFMAFVLAVPVYCLAAITLLCNGIRLPRWLAVPMTKLLFRLRTWCMAEIFLAGVLVSFVKLMAYGDIGLGMSFLPYCLFCVMQVRAFQCLDKHWIWERIAPRPALSVPLIAGKGGLVQGVRLCGTCMAILPAGMRTCPRCHSRGHARRPDSLQLTLALLFTSLILYIPANLLPIMITETLGNGFGSTIMAGVILLWGDGSYPVAMVIFIASIMVPSLKMLAIGWLCLDAKGHGMRDPGRMHFIYEMVEFVGRWSMIDVFVIAVLAALVRMGRLMSIYPDIGVILFALVVVLTMIAAEMFDPRLTWDRRDKQRAKSSEEPQLERQK</sequence>
<proteinExistence type="inferred from homology"/>
<feature type="transmembrane region" description="Helical" evidence="8">
    <location>
        <begin position="305"/>
        <end position="330"/>
    </location>
</feature>
<gene>
    <name evidence="9" type="ORF">AYY18_09380</name>
</gene>
<keyword evidence="4" id="KW-0997">Cell inner membrane</keyword>
<feature type="transmembrane region" description="Helical" evidence="8">
    <location>
        <begin position="53"/>
        <end position="72"/>
    </location>
</feature>
<dbReference type="EMBL" id="LZEY01000056">
    <property type="protein sequence ID" value="OBU04153.1"/>
    <property type="molecule type" value="Genomic_DNA"/>
</dbReference>
<evidence type="ECO:0000256" key="6">
    <source>
        <dbReference type="ARBA" id="ARBA00022989"/>
    </source>
</evidence>
<evidence type="ECO:0000256" key="3">
    <source>
        <dbReference type="ARBA" id="ARBA00022475"/>
    </source>
</evidence>
<keyword evidence="7 8" id="KW-0472">Membrane</keyword>
<feature type="transmembrane region" description="Helical" evidence="8">
    <location>
        <begin position="100"/>
        <end position="122"/>
    </location>
</feature>